<dbReference type="Proteomes" id="UP000324222">
    <property type="component" value="Unassembled WGS sequence"/>
</dbReference>
<dbReference type="EMBL" id="VSRR010140258">
    <property type="protein sequence ID" value="MPD04275.1"/>
    <property type="molecule type" value="Genomic_DNA"/>
</dbReference>
<reference evidence="1 2" key="1">
    <citation type="submission" date="2019-05" db="EMBL/GenBank/DDBJ databases">
        <title>Another draft genome of Portunus trituberculatus and its Hox gene families provides insights of decapod evolution.</title>
        <authorList>
            <person name="Jeong J.-H."/>
            <person name="Song I."/>
            <person name="Kim S."/>
            <person name="Choi T."/>
            <person name="Kim D."/>
            <person name="Ryu S."/>
            <person name="Kim W."/>
        </authorList>
    </citation>
    <scope>NUCLEOTIDE SEQUENCE [LARGE SCALE GENOMIC DNA]</scope>
    <source>
        <tissue evidence="1">Muscle</tissue>
    </source>
</reference>
<name>A0A5B7KI59_PORTR</name>
<proteinExistence type="predicted"/>
<dbReference type="AlphaFoldDB" id="A0A5B7KI59"/>
<accession>A0A5B7KI59</accession>
<protein>
    <submittedName>
        <fullName evidence="1">Uncharacterized protein</fullName>
    </submittedName>
</protein>
<sequence length="104" mass="11466">MDSVIPLLMARVTPLYSSPLFRLPFPCLLQLSPITFSLRSLPPSLPQACGQTAVAWGKVEAGGRTLGLCRPPWKRHELPPGSVWRNMSHYNFTAQSGGVYSDLQ</sequence>
<comment type="caution">
    <text evidence="1">The sequence shown here is derived from an EMBL/GenBank/DDBJ whole genome shotgun (WGS) entry which is preliminary data.</text>
</comment>
<evidence type="ECO:0000313" key="1">
    <source>
        <dbReference type="EMBL" id="MPD04275.1"/>
    </source>
</evidence>
<evidence type="ECO:0000313" key="2">
    <source>
        <dbReference type="Proteomes" id="UP000324222"/>
    </source>
</evidence>
<gene>
    <name evidence="1" type="ORF">E2C01_099954</name>
</gene>
<organism evidence="1 2">
    <name type="scientific">Portunus trituberculatus</name>
    <name type="common">Swimming crab</name>
    <name type="synonym">Neptunus trituberculatus</name>
    <dbReference type="NCBI Taxonomy" id="210409"/>
    <lineage>
        <taxon>Eukaryota</taxon>
        <taxon>Metazoa</taxon>
        <taxon>Ecdysozoa</taxon>
        <taxon>Arthropoda</taxon>
        <taxon>Crustacea</taxon>
        <taxon>Multicrustacea</taxon>
        <taxon>Malacostraca</taxon>
        <taxon>Eumalacostraca</taxon>
        <taxon>Eucarida</taxon>
        <taxon>Decapoda</taxon>
        <taxon>Pleocyemata</taxon>
        <taxon>Brachyura</taxon>
        <taxon>Eubrachyura</taxon>
        <taxon>Portunoidea</taxon>
        <taxon>Portunidae</taxon>
        <taxon>Portuninae</taxon>
        <taxon>Portunus</taxon>
    </lineage>
</organism>
<keyword evidence="2" id="KW-1185">Reference proteome</keyword>